<keyword evidence="6" id="KW-1185">Reference proteome</keyword>
<keyword evidence="4" id="KW-0574">Periplasm</keyword>
<dbReference type="STRING" id="204536.SULAZ_1335"/>
<dbReference type="GO" id="GO:0005198">
    <property type="term" value="F:structural molecule activity"/>
    <property type="evidence" value="ECO:0007669"/>
    <property type="project" value="InterPro"/>
</dbReference>
<dbReference type="HOGENOM" id="CLU_045235_1_0_0"/>
<organism evidence="5 6">
    <name type="scientific">Sulfurihydrogenibium azorense (strain DSM 15241 / OCM 825 / Az-Fu1)</name>
    <dbReference type="NCBI Taxonomy" id="204536"/>
    <lineage>
        <taxon>Bacteria</taxon>
        <taxon>Pseudomonadati</taxon>
        <taxon>Aquificota</taxon>
        <taxon>Aquificia</taxon>
        <taxon>Aquificales</taxon>
        <taxon>Hydrogenothermaceae</taxon>
        <taxon>Sulfurihydrogenibium</taxon>
    </lineage>
</organism>
<gene>
    <name evidence="4 5" type="primary">flgI</name>
    <name evidence="5" type="ordered locus">SULAZ_1335</name>
</gene>
<dbReference type="GO" id="GO:0071973">
    <property type="term" value="P:bacterial-type flagellum-dependent cell motility"/>
    <property type="evidence" value="ECO:0007669"/>
    <property type="project" value="InterPro"/>
</dbReference>
<comment type="function">
    <text evidence="1 4">Assembles around the rod to form the L-ring and probably protects the motor/basal body from shearing forces during rotation.</text>
</comment>
<dbReference type="NCBIfam" id="NF003676">
    <property type="entry name" value="PRK05303.1"/>
    <property type="match status" value="1"/>
</dbReference>
<dbReference type="InterPro" id="IPR001782">
    <property type="entry name" value="Flag_FlgI"/>
</dbReference>
<dbReference type="Proteomes" id="UP000001369">
    <property type="component" value="Chromosome"/>
</dbReference>
<accession>C1DW15</accession>
<keyword evidence="5" id="KW-0282">Flagellum</keyword>
<evidence type="ECO:0000256" key="2">
    <source>
        <dbReference type="ARBA" id="ARBA00022729"/>
    </source>
</evidence>
<comment type="subunit">
    <text evidence="4">The basal body constitutes a major portion of the flagellar organelle and consists of four rings (L,P,S, and M) mounted on a central rod.</text>
</comment>
<dbReference type="GO" id="GO:0030288">
    <property type="term" value="C:outer membrane-bounded periplasmic space"/>
    <property type="evidence" value="ECO:0007669"/>
    <property type="project" value="InterPro"/>
</dbReference>
<comment type="similarity">
    <text evidence="4">Belongs to the FlgI family.</text>
</comment>
<keyword evidence="5" id="KW-0966">Cell projection</keyword>
<protein>
    <recommendedName>
        <fullName evidence="4">Flagellar P-ring protein</fullName>
    </recommendedName>
    <alternativeName>
        <fullName evidence="4">Basal body P-ring protein</fullName>
    </alternativeName>
</protein>
<reference evidence="5 6" key="1">
    <citation type="journal article" date="2009" name="J. Bacteriol.">
        <title>Complete and draft genome sequences of six members of the Aquificales.</title>
        <authorList>
            <person name="Reysenbach A.L."/>
            <person name="Hamamura N."/>
            <person name="Podar M."/>
            <person name="Griffiths E."/>
            <person name="Ferreira S."/>
            <person name="Hochstein R."/>
            <person name="Heidelberg J."/>
            <person name="Johnson J."/>
            <person name="Mead D."/>
            <person name="Pohorille A."/>
            <person name="Sarmiento M."/>
            <person name="Schweighofer K."/>
            <person name="Seshadri R."/>
            <person name="Voytek M.A."/>
        </authorList>
    </citation>
    <scope>NUCLEOTIDE SEQUENCE [LARGE SCALE GENOMIC DNA]</scope>
    <source>
        <strain evidence="6">Az-Fu1 / DSM 15241 / OCM 825</strain>
    </source>
</reference>
<evidence type="ECO:0000256" key="1">
    <source>
        <dbReference type="ARBA" id="ARBA00002591"/>
    </source>
</evidence>
<dbReference type="KEGG" id="saf:SULAZ_1335"/>
<keyword evidence="3 4" id="KW-0975">Bacterial flagellum</keyword>
<dbReference type="eggNOG" id="COG1706">
    <property type="taxonomic scope" value="Bacteria"/>
</dbReference>
<name>C1DW15_SULAA</name>
<dbReference type="EMBL" id="CP001229">
    <property type="protein sequence ID" value="ACN98800.1"/>
    <property type="molecule type" value="Genomic_DNA"/>
</dbReference>
<dbReference type="PANTHER" id="PTHR30381:SF0">
    <property type="entry name" value="FLAGELLAR P-RING PROTEIN"/>
    <property type="match status" value="1"/>
</dbReference>
<dbReference type="AlphaFoldDB" id="C1DW15"/>
<sequence length="372" mass="39928">MAVLRVGKMFKKIIVLLLFISLTTFGATNEIKIRDLVEVEGFRTNYLTGYGIVVGLNGTGDGTTSRYTLISIANMLRKLGIYIDPAQVRTKNAAAVIVTANLPPFAKPGMSVDVQVASLGDAKDIRNGLLIRTPLYGPDGKIYAFAQGPVSTGGGFSESNKTGKVQKGFTTAGIIPNGAVIEEELPFDFNSLTEITLNLKNPDFKRSTLIAETINKKYPNIANVLDATSVKVKLPDGSSKAEFLASILDLKVSLDTDYPTIVIYEKTGTVIMSGDIKIDPPVYVSHGNIYVSVETIPLVSQPPPLSGGQTVTAQKTITKVVEEKGRIIEIEKPSLKDLVKALNDLGVSPYDLIAIIQAIKSAGKINANIIIM</sequence>
<dbReference type="Pfam" id="PF02119">
    <property type="entry name" value="FlgI"/>
    <property type="match status" value="1"/>
</dbReference>
<keyword evidence="2" id="KW-0732">Signal</keyword>
<dbReference type="PANTHER" id="PTHR30381">
    <property type="entry name" value="FLAGELLAR P-RING PERIPLASMIC PROTEIN FLGI"/>
    <property type="match status" value="1"/>
</dbReference>
<dbReference type="PRINTS" id="PR01010">
    <property type="entry name" value="FLGPRINGFLGI"/>
</dbReference>
<evidence type="ECO:0000313" key="5">
    <source>
        <dbReference type="EMBL" id="ACN98800.1"/>
    </source>
</evidence>
<keyword evidence="5" id="KW-0969">Cilium</keyword>
<evidence type="ECO:0000313" key="6">
    <source>
        <dbReference type="Proteomes" id="UP000001369"/>
    </source>
</evidence>
<dbReference type="HAMAP" id="MF_00416">
    <property type="entry name" value="FlgI"/>
    <property type="match status" value="1"/>
</dbReference>
<dbReference type="GO" id="GO:0009428">
    <property type="term" value="C:bacterial-type flagellum basal body, distal rod, P ring"/>
    <property type="evidence" value="ECO:0007669"/>
    <property type="project" value="InterPro"/>
</dbReference>
<comment type="subcellular location">
    <subcellularLocation>
        <location evidence="4">Periplasm</location>
    </subcellularLocation>
    <subcellularLocation>
        <location evidence="4">Bacterial flagellum basal body</location>
    </subcellularLocation>
</comment>
<evidence type="ECO:0000256" key="4">
    <source>
        <dbReference type="HAMAP-Rule" id="MF_00416"/>
    </source>
</evidence>
<evidence type="ECO:0000256" key="3">
    <source>
        <dbReference type="ARBA" id="ARBA00023143"/>
    </source>
</evidence>
<proteinExistence type="inferred from homology"/>